<sequence length="217" mass="25256">MNTLTVKTKLIVSDDFEAGIDHWSVEQMPGGKVFHNNGKLEIEDAKGCTVWYKYKQKGPIMIEYDTYVIKEDGPLDRASDLNCFWMANDPEYPSDFFKNGERRGGKFSNYDYLSLYYVGLGGHYNTKTRFRRYTGTGEKPLLPAHDLTDPKYLIKPNEVAKIRIIACDGIIQYYRNNELIFDYFDSDPYTSGYFGIRTVHNHMTVDNFKIYRLKVVK</sequence>
<evidence type="ECO:0000313" key="2">
    <source>
        <dbReference type="EMBL" id="GAF01994.1"/>
    </source>
</evidence>
<gene>
    <name evidence="2" type="ORF">JCM21142_1619</name>
</gene>
<dbReference type="STRING" id="869213.GCA_000517085_01490"/>
<keyword evidence="3" id="KW-1185">Reference proteome</keyword>
<evidence type="ECO:0000313" key="3">
    <source>
        <dbReference type="Proteomes" id="UP000019402"/>
    </source>
</evidence>
<dbReference type="Pfam" id="PF19763">
    <property type="entry name" value="DUF6250"/>
    <property type="match status" value="1"/>
</dbReference>
<protein>
    <recommendedName>
        <fullName evidence="1">DUF6250 domain-containing protein</fullName>
    </recommendedName>
</protein>
<dbReference type="Proteomes" id="UP000019402">
    <property type="component" value="Unassembled WGS sequence"/>
</dbReference>
<dbReference type="OrthoDB" id="262615at2"/>
<organism evidence="2 3">
    <name type="scientific">Saccharicrinis fermentans DSM 9555 = JCM 21142</name>
    <dbReference type="NCBI Taxonomy" id="869213"/>
    <lineage>
        <taxon>Bacteria</taxon>
        <taxon>Pseudomonadati</taxon>
        <taxon>Bacteroidota</taxon>
        <taxon>Bacteroidia</taxon>
        <taxon>Marinilabiliales</taxon>
        <taxon>Marinilabiliaceae</taxon>
        <taxon>Saccharicrinis</taxon>
    </lineage>
</organism>
<comment type="caution">
    <text evidence="2">The sequence shown here is derived from an EMBL/GenBank/DDBJ whole genome shotgun (WGS) entry which is preliminary data.</text>
</comment>
<dbReference type="EMBL" id="BAMD01000004">
    <property type="protein sequence ID" value="GAF01994.1"/>
    <property type="molecule type" value="Genomic_DNA"/>
</dbReference>
<dbReference type="eggNOG" id="ENOG50308WT">
    <property type="taxonomic scope" value="Bacteria"/>
</dbReference>
<evidence type="ECO:0000259" key="1">
    <source>
        <dbReference type="Pfam" id="PF19763"/>
    </source>
</evidence>
<dbReference type="Gene3D" id="2.60.120.200">
    <property type="match status" value="1"/>
</dbReference>
<accession>W7YHD4</accession>
<feature type="domain" description="DUF6250" evidence="1">
    <location>
        <begin position="42"/>
        <end position="208"/>
    </location>
</feature>
<dbReference type="InterPro" id="IPR046217">
    <property type="entry name" value="DUF6250"/>
</dbReference>
<reference evidence="2 3" key="1">
    <citation type="journal article" date="2014" name="Genome Announc.">
        <title>Draft Genome Sequence of Cytophaga fermentans JCM 21142T, a Facultative Anaerobe Isolated from Marine Mud.</title>
        <authorList>
            <person name="Starns D."/>
            <person name="Oshima K."/>
            <person name="Suda W."/>
            <person name="Iino T."/>
            <person name="Yuki M."/>
            <person name="Inoue J."/>
            <person name="Kitamura K."/>
            <person name="Iida T."/>
            <person name="Darby A."/>
            <person name="Hattori M."/>
            <person name="Ohkuma M."/>
        </authorList>
    </citation>
    <scope>NUCLEOTIDE SEQUENCE [LARGE SCALE GENOMIC DNA]</scope>
    <source>
        <strain evidence="2 3">JCM 21142</strain>
    </source>
</reference>
<dbReference type="AlphaFoldDB" id="W7YHD4"/>
<dbReference type="RefSeq" id="WP_044212125.1">
    <property type="nucleotide sequence ID" value="NZ_BAMD01000004.1"/>
</dbReference>
<proteinExistence type="predicted"/>
<name>W7YHD4_9BACT</name>